<dbReference type="InterPro" id="IPR051933">
    <property type="entry name" value="Resuscitation_pf_RpfB"/>
</dbReference>
<dbReference type="GO" id="GO:0009254">
    <property type="term" value="P:peptidoglycan turnover"/>
    <property type="evidence" value="ECO:0007669"/>
    <property type="project" value="InterPro"/>
</dbReference>
<keyword evidence="1" id="KW-0732">Signal</keyword>
<dbReference type="SMART" id="SM01208">
    <property type="entry name" value="G5"/>
    <property type="match status" value="1"/>
</dbReference>
<keyword evidence="2" id="KW-0812">Transmembrane</keyword>
<feature type="transmembrane region" description="Helical" evidence="2">
    <location>
        <begin position="7"/>
        <end position="25"/>
    </location>
</feature>
<dbReference type="Pfam" id="PF07501">
    <property type="entry name" value="G5"/>
    <property type="match status" value="1"/>
</dbReference>
<organism evidence="4 5">
    <name type="scientific">Halalkalibacter oceani</name>
    <dbReference type="NCBI Taxonomy" id="1653776"/>
    <lineage>
        <taxon>Bacteria</taxon>
        <taxon>Bacillati</taxon>
        <taxon>Bacillota</taxon>
        <taxon>Bacilli</taxon>
        <taxon>Bacillales</taxon>
        <taxon>Bacillaceae</taxon>
        <taxon>Halalkalibacter</taxon>
    </lineage>
</organism>
<gene>
    <name evidence="4" type="ORF">M3202_15265</name>
</gene>
<dbReference type="InterPro" id="IPR036908">
    <property type="entry name" value="RlpA-like_sf"/>
</dbReference>
<accession>A0A9X2IPN4</accession>
<keyword evidence="2" id="KW-0472">Membrane</keyword>
<dbReference type="Gene3D" id="2.20.230.10">
    <property type="entry name" value="Resuscitation-promoting factor rpfb"/>
    <property type="match status" value="1"/>
</dbReference>
<dbReference type="Gene3D" id="2.40.40.10">
    <property type="entry name" value="RlpA-like domain"/>
    <property type="match status" value="1"/>
</dbReference>
<dbReference type="AlphaFoldDB" id="A0A9X2IPN4"/>
<keyword evidence="2" id="KW-1133">Transmembrane helix</keyword>
<protein>
    <submittedName>
        <fullName evidence="4">3D domain-containing protein</fullName>
    </submittedName>
</protein>
<sequence length="404" mass="45267">MRKVVSILACMAVGISIVMILIFLIPSQSIKHIVLDFKGKSATIQTKATVIEELLSELEIEMSPSMTVYPDQHTKLTHGMLISIKQRVPVTINYNGEKILLQTDRSTVEEVIREELGIVPTLHDYLYPAASDPIQEGSNIIFQTAFQVSIQQNGTQIKRWTTPGTVRDILQKHNIIVGEDEFVRPSLDTRLTTENTIEIIEFLSDKEVQTEYINYSVIKQESDDLMVGQEQIIQEGQQGIIEKTFHVIEQDGKETSRILVSEEVTREPSNQLIAVGTKKQVERQNPSIQDHLPSIDRVPPLIIDREGKETMLVTATAYTPDCLGCTGITKMGIDLRHRPNIKVIAVDPEVIPLGATVYVEGYGKAVASDIGSAIKGKKIDLYMHTEEEALRWGRRQVQVTLLDS</sequence>
<feature type="domain" description="G5" evidence="3">
    <location>
        <begin position="199"/>
        <end position="279"/>
    </location>
</feature>
<dbReference type="PROSITE" id="PS51109">
    <property type="entry name" value="G5"/>
    <property type="match status" value="1"/>
</dbReference>
<dbReference type="GO" id="GO:0019867">
    <property type="term" value="C:outer membrane"/>
    <property type="evidence" value="ECO:0007669"/>
    <property type="project" value="InterPro"/>
</dbReference>
<dbReference type="Pfam" id="PF06725">
    <property type="entry name" value="3D"/>
    <property type="match status" value="1"/>
</dbReference>
<reference evidence="4" key="1">
    <citation type="submission" date="2022-05" db="EMBL/GenBank/DDBJ databases">
        <title>Comparative Genomics of Spacecraft Associated Microbes.</title>
        <authorList>
            <person name="Tran M.T."/>
            <person name="Wright A."/>
            <person name="Seuylemezian A."/>
            <person name="Eisen J."/>
            <person name="Coil D."/>
        </authorList>
    </citation>
    <scope>NUCLEOTIDE SEQUENCE</scope>
    <source>
        <strain evidence="4">214.1.1</strain>
    </source>
</reference>
<evidence type="ECO:0000256" key="2">
    <source>
        <dbReference type="SAM" id="Phobius"/>
    </source>
</evidence>
<keyword evidence="5" id="KW-1185">Reference proteome</keyword>
<dbReference type="PANTHER" id="PTHR39160:SF4">
    <property type="entry name" value="RESUSCITATION-PROMOTING FACTOR RPFB"/>
    <property type="match status" value="1"/>
</dbReference>
<evidence type="ECO:0000259" key="3">
    <source>
        <dbReference type="PROSITE" id="PS51109"/>
    </source>
</evidence>
<dbReference type="GO" id="GO:0004553">
    <property type="term" value="F:hydrolase activity, hydrolyzing O-glycosyl compounds"/>
    <property type="evidence" value="ECO:0007669"/>
    <property type="project" value="InterPro"/>
</dbReference>
<dbReference type="RefSeq" id="WP_251224179.1">
    <property type="nucleotide sequence ID" value="NZ_JAMBOL010000015.1"/>
</dbReference>
<dbReference type="Pfam" id="PF03990">
    <property type="entry name" value="DUF348"/>
    <property type="match status" value="2"/>
</dbReference>
<name>A0A9X2IPN4_9BACI</name>
<proteinExistence type="predicted"/>
<evidence type="ECO:0000313" key="4">
    <source>
        <dbReference type="EMBL" id="MCM3715430.1"/>
    </source>
</evidence>
<dbReference type="SUPFAM" id="SSF50685">
    <property type="entry name" value="Barwin-like endoglucanases"/>
    <property type="match status" value="1"/>
</dbReference>
<evidence type="ECO:0000256" key="1">
    <source>
        <dbReference type="ARBA" id="ARBA00022729"/>
    </source>
</evidence>
<dbReference type="PANTHER" id="PTHR39160">
    <property type="entry name" value="CELL WALL-BINDING PROTEIN YOCH"/>
    <property type="match status" value="1"/>
</dbReference>
<dbReference type="EMBL" id="JAMBOL010000015">
    <property type="protein sequence ID" value="MCM3715430.1"/>
    <property type="molecule type" value="Genomic_DNA"/>
</dbReference>
<dbReference type="InterPro" id="IPR011098">
    <property type="entry name" value="G5_dom"/>
</dbReference>
<evidence type="ECO:0000313" key="5">
    <source>
        <dbReference type="Proteomes" id="UP001139179"/>
    </source>
</evidence>
<dbReference type="InterPro" id="IPR007137">
    <property type="entry name" value="DUF348"/>
</dbReference>
<dbReference type="InterPro" id="IPR010611">
    <property type="entry name" value="3D_dom"/>
</dbReference>
<comment type="caution">
    <text evidence="4">The sequence shown here is derived from an EMBL/GenBank/DDBJ whole genome shotgun (WGS) entry which is preliminary data.</text>
</comment>
<dbReference type="CDD" id="cd22786">
    <property type="entry name" value="DPBB_YuiC-like"/>
    <property type="match status" value="1"/>
</dbReference>
<dbReference type="Proteomes" id="UP001139179">
    <property type="component" value="Unassembled WGS sequence"/>
</dbReference>